<proteinExistence type="predicted"/>
<evidence type="ECO:0000313" key="1">
    <source>
        <dbReference type="EMBL" id="CAB4130760.1"/>
    </source>
</evidence>
<dbReference type="Gene3D" id="2.60.120.620">
    <property type="entry name" value="q2cbj1_9rhob like domain"/>
    <property type="match status" value="1"/>
</dbReference>
<dbReference type="InterPro" id="IPR012668">
    <property type="entry name" value="CHP02466"/>
</dbReference>
<gene>
    <name evidence="1" type="ORF">UFOVP132_13</name>
</gene>
<name>A0A6J5LCV0_9CAUD</name>
<dbReference type="Pfam" id="PF13759">
    <property type="entry name" value="2OG-FeII_Oxy_5"/>
    <property type="match status" value="1"/>
</dbReference>
<sequence length="192" mass="22497">MQFMNLWATPVAIFQNSDYRDINAEILKHEELRGCTFLNKKDVWDYRDTVPALQTLYDWMLDCTAKYAEECFGMAYEPEIFYHGHGSMNFRGKGEEALLHTHRLTTVVMTYYIDVHDNCGDIRLLDPRSTLGWISRNDGKPYNQYTHSPNNGELIMFPGWVTHMVAQNQTDKERVALTSNVYLKDEHKDKVY</sequence>
<accession>A0A6J5LCV0</accession>
<dbReference type="EMBL" id="LR796247">
    <property type="protein sequence ID" value="CAB4130760.1"/>
    <property type="molecule type" value="Genomic_DNA"/>
</dbReference>
<reference evidence="1" key="1">
    <citation type="submission" date="2020-04" db="EMBL/GenBank/DDBJ databases">
        <authorList>
            <person name="Chiriac C."/>
            <person name="Salcher M."/>
            <person name="Ghai R."/>
            <person name="Kavagutti S V."/>
        </authorList>
    </citation>
    <scope>NUCLEOTIDE SEQUENCE</scope>
</reference>
<protein>
    <submittedName>
        <fullName evidence="1">Uncharacterized protein</fullName>
    </submittedName>
</protein>
<organism evidence="1">
    <name type="scientific">uncultured Caudovirales phage</name>
    <dbReference type="NCBI Taxonomy" id="2100421"/>
    <lineage>
        <taxon>Viruses</taxon>
        <taxon>Duplodnaviria</taxon>
        <taxon>Heunggongvirae</taxon>
        <taxon>Uroviricota</taxon>
        <taxon>Caudoviricetes</taxon>
        <taxon>Peduoviridae</taxon>
        <taxon>Maltschvirus</taxon>
        <taxon>Maltschvirus maltsch</taxon>
    </lineage>
</organism>